<evidence type="ECO:0000313" key="2">
    <source>
        <dbReference type="WBParaSite" id="TMUE_1000003867.1"/>
    </source>
</evidence>
<organism evidence="1 2">
    <name type="scientific">Trichuris muris</name>
    <name type="common">Mouse whipworm</name>
    <dbReference type="NCBI Taxonomy" id="70415"/>
    <lineage>
        <taxon>Eukaryota</taxon>
        <taxon>Metazoa</taxon>
        <taxon>Ecdysozoa</taxon>
        <taxon>Nematoda</taxon>
        <taxon>Enoplea</taxon>
        <taxon>Dorylaimia</taxon>
        <taxon>Trichinellida</taxon>
        <taxon>Trichuridae</taxon>
        <taxon>Trichuris</taxon>
    </lineage>
</organism>
<reference evidence="2" key="1">
    <citation type="submission" date="2019-12" db="UniProtKB">
        <authorList>
            <consortium name="WormBaseParasite"/>
        </authorList>
    </citation>
    <scope>IDENTIFICATION</scope>
</reference>
<accession>A0A5S6QA72</accession>
<sequence length="66" mass="8032">MRKGLFSACKVVMYTQCQSMQELVRNINQEKVVHIMHYKSEWQQIRFSVDEKGEFRLPDWFISEFT</sequence>
<dbReference type="Proteomes" id="UP000046395">
    <property type="component" value="Unassembled WGS sequence"/>
</dbReference>
<evidence type="ECO:0000313" key="1">
    <source>
        <dbReference type="Proteomes" id="UP000046395"/>
    </source>
</evidence>
<protein>
    <submittedName>
        <fullName evidence="2">Uncharacterized protein</fullName>
    </submittedName>
</protein>
<dbReference type="AlphaFoldDB" id="A0A5S6QA72"/>
<proteinExistence type="predicted"/>
<dbReference type="WBParaSite" id="TMUE_1000003867.1">
    <property type="protein sequence ID" value="TMUE_1000003867.1"/>
    <property type="gene ID" value="WBGene00291106"/>
</dbReference>
<name>A0A5S6QA72_TRIMR</name>
<keyword evidence="1" id="KW-1185">Reference proteome</keyword>